<name>A0A7G5GRN4_9BACT</name>
<keyword evidence="2" id="KW-1185">Reference proteome</keyword>
<dbReference type="AlphaFoldDB" id="A0A7G5GRN4"/>
<protein>
    <recommendedName>
        <fullName evidence="3">NACHT domain-containing protein</fullName>
    </recommendedName>
</protein>
<organism evidence="1 2">
    <name type="scientific">Spirosoma foliorum</name>
    <dbReference type="NCBI Taxonomy" id="2710596"/>
    <lineage>
        <taxon>Bacteria</taxon>
        <taxon>Pseudomonadati</taxon>
        <taxon>Bacteroidota</taxon>
        <taxon>Cytophagia</taxon>
        <taxon>Cytophagales</taxon>
        <taxon>Cytophagaceae</taxon>
        <taxon>Spirosoma</taxon>
    </lineage>
</organism>
<dbReference type="InterPro" id="IPR027417">
    <property type="entry name" value="P-loop_NTPase"/>
</dbReference>
<evidence type="ECO:0000313" key="2">
    <source>
        <dbReference type="Proteomes" id="UP000515369"/>
    </source>
</evidence>
<dbReference type="EMBL" id="CP059732">
    <property type="protein sequence ID" value="QMW01526.1"/>
    <property type="molecule type" value="Genomic_DNA"/>
</dbReference>
<dbReference type="Proteomes" id="UP000515369">
    <property type="component" value="Chromosome"/>
</dbReference>
<evidence type="ECO:0008006" key="3">
    <source>
        <dbReference type="Google" id="ProtNLM"/>
    </source>
</evidence>
<dbReference type="Gene3D" id="3.40.50.300">
    <property type="entry name" value="P-loop containing nucleotide triphosphate hydrolases"/>
    <property type="match status" value="1"/>
</dbReference>
<reference evidence="1 2" key="1">
    <citation type="submission" date="2020-07" db="EMBL/GenBank/DDBJ databases">
        <title>Spirosoma foliorum sp. nov., isolated from the leaves on the Nejang mountain Korea, Republic of.</title>
        <authorList>
            <person name="Ho H."/>
            <person name="Lee Y.-J."/>
            <person name="Nurcahyanto D.-A."/>
            <person name="Kim S.-G."/>
        </authorList>
    </citation>
    <scope>NUCLEOTIDE SEQUENCE [LARGE SCALE GENOMIC DNA]</scope>
    <source>
        <strain evidence="1 2">PL0136</strain>
    </source>
</reference>
<accession>A0A7G5GRN4</accession>
<dbReference type="KEGG" id="sfol:H3H32_26720"/>
<dbReference type="SUPFAM" id="SSF52540">
    <property type="entry name" value="P-loop containing nucleoside triphosphate hydrolases"/>
    <property type="match status" value="1"/>
</dbReference>
<sequence>MKSKLIQAGDLVRTVNLENVFVDLYAERITNTYDKQKIKIVDFLLKTGNNLNRSQNSANKFVIIGGAGAGKSTITQFISQYYTAHFLKSNTKKRISNIDNFLKECRTANLPELNCLRFPIKIILKDYAGWINDKQSGDNNISVIQYIRYRINNIADAEIDLYNLRDILKKLSFIFIFDGLDEVPPSSNRAIVIKEINDFIEIELEDAQCDSLIISTTRPQGYTKEFNADIYEHLTLVEMPDETCLEYLKKLLKNIESSPDAIKDYYKTLSDALKNDITGRLMRTPLQATIMTILVTSGGEPSINKYQLFKKYYDTIYNREKQKKVSKLINAYETQINQIHNLLGFQLQSNAEKSNNLYSNMDLDKFEDLISEYLKGEAWKDQEINIFINDFKNTITHRLVFITEVQDKKVGFVVRSLQEFFAAIYYMDTSEQNIRTNILNIATSAYWRNTLIFSIGYLRINKEYLVNDVFAICEELNGLGLPAGYNNIKASIKSGSWLSLDILTEGIINDAKKFLYKFVTLLEPLLDISLINEHAKFNKLDNSLKQDWIVNIFLKKRLSKENTVQYYSTICEVSCMMLATSSSEKAIQIKDMLYSSVNKNQKLVLIDKLYKFQEIDDRFISLFTEILLEYPKLSLEKIIIRELGKSLFIINLLDTEINNGRNIIIKRIIEEFILISLDTREELNKDIVNTIVGKIANKRLAIYLTTRQSKSITYGCFKNNTLLSYGHIEVTLLLTQSKNTLNIYVLKNICEQYNIPYLYLYFTYLFYPTLSNLINFFNSLDLESLPVKEKFSSTITNDWLFNFITKSSNNTFSNTNIYLQQINLIKDEDIVNMENNLITSTNDDIKLKLASSRTFRIDEGDASVKKIIEALNLQHGHLNIDTLNSFISIYGLNKTFQKTKIKAIDIDLITRLLANENINFKFINQSDFILCWFYIITDGNKQVIYETLQQNDCFTKIHLDNFEHFYHFLFSETPNQIFYKKFVDILNVFLNLDCANNSIILLGYILLAGDELAIKTTKELLTRINFKNLVNVNYISNEARISKFLILLFSETNPWKNNHEVSNEFKMILAKVPLLFKYFISIINSLKIDNIWVIEFIIELVNSETFLLIEDDFTKSAYFTYLKNVNEVQRVIC</sequence>
<proteinExistence type="predicted"/>
<dbReference type="RefSeq" id="WP_182458808.1">
    <property type="nucleotide sequence ID" value="NZ_CP059732.1"/>
</dbReference>
<gene>
    <name evidence="1" type="ORF">H3H32_26720</name>
</gene>
<evidence type="ECO:0000313" key="1">
    <source>
        <dbReference type="EMBL" id="QMW01526.1"/>
    </source>
</evidence>